<sequence length="240" mass="27837">MVVDILRHLPPLALAVSRGVCKAWRAVVDDHRLLRADLLPLSLGGVIYDKNDSDMALFAWRPTANAVIEHELHHRLRPPGPGLRRVDYPRCKFQIWLLYEKTCGTLEWMFKDKINLKSISRSFHDNGPWIMHENDDMGWLLKTDVNLKFINEYNEALAKDDFQWDSDDENAVAVEDCTKKCPPSLRAYDILFCLGLHPYKEIVLFHDESYTNSVFAYHLNSSKVRYIGNMNDRSCLLTMI</sequence>
<reference evidence="3" key="3">
    <citation type="submission" date="2018-08" db="UniProtKB">
        <authorList>
            <consortium name="EnsemblPlants"/>
        </authorList>
    </citation>
    <scope>IDENTIFICATION</scope>
    <source>
        <strain evidence="3">cv. Bd21</strain>
    </source>
</reference>
<dbReference type="Proteomes" id="UP000008810">
    <property type="component" value="Chromosome 2"/>
</dbReference>
<gene>
    <name evidence="2" type="ORF">BRADI_2g14705v3</name>
</gene>
<proteinExistence type="predicted"/>
<dbReference type="InterPro" id="IPR036047">
    <property type="entry name" value="F-box-like_dom_sf"/>
</dbReference>
<evidence type="ECO:0000259" key="1">
    <source>
        <dbReference type="Pfam" id="PF00646"/>
    </source>
</evidence>
<evidence type="ECO:0000313" key="2">
    <source>
        <dbReference type="EMBL" id="KQK04623.1"/>
    </source>
</evidence>
<keyword evidence="4" id="KW-1185">Reference proteome</keyword>
<dbReference type="PANTHER" id="PTHR34591">
    <property type="entry name" value="OS03G0653100 PROTEIN-RELATED"/>
    <property type="match status" value="1"/>
</dbReference>
<dbReference type="InParanoid" id="A0A0Q3FZ18"/>
<name>A0A0Q3FZ18_BRADI</name>
<dbReference type="EMBL" id="CM000881">
    <property type="protein sequence ID" value="KQK04623.1"/>
    <property type="molecule type" value="Genomic_DNA"/>
</dbReference>
<dbReference type="AlphaFoldDB" id="A0A0Q3FZ18"/>
<reference evidence="2 3" key="1">
    <citation type="journal article" date="2010" name="Nature">
        <title>Genome sequencing and analysis of the model grass Brachypodium distachyon.</title>
        <authorList>
            <consortium name="International Brachypodium Initiative"/>
        </authorList>
    </citation>
    <scope>NUCLEOTIDE SEQUENCE [LARGE SCALE GENOMIC DNA]</scope>
    <source>
        <strain evidence="2 3">Bd21</strain>
    </source>
</reference>
<feature type="domain" description="F-box" evidence="1">
    <location>
        <begin position="3"/>
        <end position="34"/>
    </location>
</feature>
<dbReference type="OrthoDB" id="686273at2759"/>
<organism evidence="2">
    <name type="scientific">Brachypodium distachyon</name>
    <name type="common">Purple false brome</name>
    <name type="synonym">Trachynia distachya</name>
    <dbReference type="NCBI Taxonomy" id="15368"/>
    <lineage>
        <taxon>Eukaryota</taxon>
        <taxon>Viridiplantae</taxon>
        <taxon>Streptophyta</taxon>
        <taxon>Embryophyta</taxon>
        <taxon>Tracheophyta</taxon>
        <taxon>Spermatophyta</taxon>
        <taxon>Magnoliopsida</taxon>
        <taxon>Liliopsida</taxon>
        <taxon>Poales</taxon>
        <taxon>Poaceae</taxon>
        <taxon>BOP clade</taxon>
        <taxon>Pooideae</taxon>
        <taxon>Stipodae</taxon>
        <taxon>Brachypodieae</taxon>
        <taxon>Brachypodium</taxon>
    </lineage>
</organism>
<dbReference type="Gramene" id="KQK04623">
    <property type="protein sequence ID" value="KQK04623"/>
    <property type="gene ID" value="BRADI_2g14705v3"/>
</dbReference>
<protein>
    <recommendedName>
        <fullName evidence="1">F-box domain-containing protein</fullName>
    </recommendedName>
</protein>
<evidence type="ECO:0000313" key="4">
    <source>
        <dbReference type="Proteomes" id="UP000008810"/>
    </source>
</evidence>
<dbReference type="InterPro" id="IPR001810">
    <property type="entry name" value="F-box_dom"/>
</dbReference>
<dbReference type="PANTHER" id="PTHR34591:SF38">
    <property type="entry name" value="F-BOX DOMAIN-CONTAINING PROTEIN"/>
    <property type="match status" value="1"/>
</dbReference>
<reference evidence="2" key="2">
    <citation type="submission" date="2017-06" db="EMBL/GenBank/DDBJ databases">
        <title>WGS assembly of Brachypodium distachyon.</title>
        <authorList>
            <consortium name="The International Brachypodium Initiative"/>
            <person name="Lucas S."/>
            <person name="Harmon-Smith M."/>
            <person name="Lail K."/>
            <person name="Tice H."/>
            <person name="Grimwood J."/>
            <person name="Bruce D."/>
            <person name="Barry K."/>
            <person name="Shu S."/>
            <person name="Lindquist E."/>
            <person name="Wang M."/>
            <person name="Pitluck S."/>
            <person name="Vogel J.P."/>
            <person name="Garvin D.F."/>
            <person name="Mockler T.C."/>
            <person name="Schmutz J."/>
            <person name="Rokhsar D."/>
            <person name="Bevan M.W."/>
        </authorList>
    </citation>
    <scope>NUCLEOTIDE SEQUENCE</scope>
    <source>
        <strain evidence="2">Bd21</strain>
    </source>
</reference>
<dbReference type="Pfam" id="PF00646">
    <property type="entry name" value="F-box"/>
    <property type="match status" value="1"/>
</dbReference>
<dbReference type="EnsemblPlants" id="KQK04623">
    <property type="protein sequence ID" value="KQK04623"/>
    <property type="gene ID" value="BRADI_2g14705v3"/>
</dbReference>
<evidence type="ECO:0000313" key="3">
    <source>
        <dbReference type="EnsemblPlants" id="KQK04623"/>
    </source>
</evidence>
<accession>A0A0Q3FZ18</accession>
<dbReference type="SUPFAM" id="SSF81383">
    <property type="entry name" value="F-box domain"/>
    <property type="match status" value="1"/>
</dbReference>